<dbReference type="InterPro" id="IPR053228">
    <property type="entry name" value="Stereospecific_Lipase"/>
</dbReference>
<keyword evidence="2" id="KW-1185">Reference proteome</keyword>
<dbReference type="SUPFAM" id="SSF53474">
    <property type="entry name" value="alpha/beta-Hydrolases"/>
    <property type="match status" value="1"/>
</dbReference>
<dbReference type="Pfam" id="PF02089">
    <property type="entry name" value="Palm_thioest"/>
    <property type="match status" value="1"/>
</dbReference>
<dbReference type="Proteomes" id="UP000245469">
    <property type="component" value="Unassembled WGS sequence"/>
</dbReference>
<dbReference type="AlphaFoldDB" id="A0A315ZZU8"/>
<dbReference type="Gene3D" id="3.40.50.1820">
    <property type="entry name" value="alpha/beta hydrolase"/>
    <property type="match status" value="1"/>
</dbReference>
<gene>
    <name evidence="1" type="ORF">BXY45_12163</name>
</gene>
<comment type="caution">
    <text evidence="1">The sequence shown here is derived from an EMBL/GenBank/DDBJ whole genome shotgun (WGS) entry which is preliminary data.</text>
</comment>
<proteinExistence type="predicted"/>
<dbReference type="EMBL" id="QGDQ01000021">
    <property type="protein sequence ID" value="PWJ51186.1"/>
    <property type="molecule type" value="Genomic_DNA"/>
</dbReference>
<protein>
    <submittedName>
        <fullName evidence="1">Triacylglycerol esterase/lipase EstA (Alpha/beta hydrolase family)</fullName>
    </submittedName>
</protein>
<evidence type="ECO:0000313" key="1">
    <source>
        <dbReference type="EMBL" id="PWJ51186.1"/>
    </source>
</evidence>
<sequence>MMTLLGLLVVVVLGAGALLLGGPASLAGILGDDDDGGRGRGASGSAGPADQSVPGTVLLVPGYGGSTSGVQVLAGALERAGRQVQVVAAVGDGTGDLADQADALQRAATEALEAGAPSVDVVGYSAGGVVARLWLAGDGADEPVRRVVTLGSPHQGTDLARFAAVNAPQDCPEACQQLSPGSSLLRTLPEIPGDGTRWTSVWSTSDQVVVPPADASSLRGAVGIELQRVCSGARVDHGGLVRDPLAVGVVDAALDGAVLEGAPSSSDCDALTTRGRALLTQ</sequence>
<keyword evidence="1" id="KW-0378">Hydrolase</keyword>
<dbReference type="InterPro" id="IPR029058">
    <property type="entry name" value="AB_hydrolase_fold"/>
</dbReference>
<dbReference type="GO" id="GO:0016787">
    <property type="term" value="F:hydrolase activity"/>
    <property type="evidence" value="ECO:0007669"/>
    <property type="project" value="UniProtKB-KW"/>
</dbReference>
<evidence type="ECO:0000313" key="2">
    <source>
        <dbReference type="Proteomes" id="UP000245469"/>
    </source>
</evidence>
<name>A0A315ZZU8_9ACTN</name>
<organism evidence="1 2">
    <name type="scientific">Quadrisphaera granulorum</name>
    <dbReference type="NCBI Taxonomy" id="317664"/>
    <lineage>
        <taxon>Bacteria</taxon>
        <taxon>Bacillati</taxon>
        <taxon>Actinomycetota</taxon>
        <taxon>Actinomycetes</taxon>
        <taxon>Kineosporiales</taxon>
        <taxon>Kineosporiaceae</taxon>
        <taxon>Quadrisphaera</taxon>
    </lineage>
</organism>
<reference evidence="1 2" key="1">
    <citation type="submission" date="2018-03" db="EMBL/GenBank/DDBJ databases">
        <title>Genomic Encyclopedia of Archaeal and Bacterial Type Strains, Phase II (KMG-II): from individual species to whole genera.</title>
        <authorList>
            <person name="Goeker M."/>
        </authorList>
    </citation>
    <scope>NUCLEOTIDE SEQUENCE [LARGE SCALE GENOMIC DNA]</scope>
    <source>
        <strain evidence="1 2">DSM 44889</strain>
    </source>
</reference>
<dbReference type="PANTHER" id="PTHR37574:SF1">
    <property type="entry name" value="LIPASE B"/>
    <property type="match status" value="1"/>
</dbReference>
<accession>A0A315ZZU8</accession>
<dbReference type="PANTHER" id="PTHR37574">
    <property type="entry name" value="LIPASE B"/>
    <property type="match status" value="1"/>
</dbReference>